<evidence type="ECO:0000313" key="19">
    <source>
        <dbReference type="EMBL" id="TQM57609.1"/>
    </source>
</evidence>
<dbReference type="AlphaFoldDB" id="A0A543HH43"/>
<comment type="caution">
    <text evidence="19">The sequence shown here is derived from an EMBL/GenBank/DDBJ whole genome shotgun (WGS) entry which is preliminary data.</text>
</comment>
<keyword evidence="4" id="KW-0285">Flavoprotein</keyword>
<evidence type="ECO:0000256" key="7">
    <source>
        <dbReference type="ARBA" id="ARBA00023098"/>
    </source>
</evidence>
<dbReference type="GO" id="GO:0008203">
    <property type="term" value="P:cholesterol metabolic process"/>
    <property type="evidence" value="ECO:0007669"/>
    <property type="project" value="UniProtKB-KW"/>
</dbReference>
<dbReference type="InterPro" id="IPR007867">
    <property type="entry name" value="GMC_OxRtase_C"/>
</dbReference>
<dbReference type="Pfam" id="PF05199">
    <property type="entry name" value="GMC_oxred_C"/>
    <property type="match status" value="1"/>
</dbReference>
<evidence type="ECO:0000256" key="10">
    <source>
        <dbReference type="ARBA" id="ARBA00023235"/>
    </source>
</evidence>
<reference evidence="19 20" key="1">
    <citation type="submission" date="2019-06" db="EMBL/GenBank/DDBJ databases">
        <title>Sequencing the genomes of 1000 actinobacteria strains.</title>
        <authorList>
            <person name="Klenk H.-P."/>
        </authorList>
    </citation>
    <scope>NUCLEOTIDE SEQUENCE [LARGE SCALE GENOMIC DNA]</scope>
    <source>
        <strain evidence="19 20">DSM 18031</strain>
    </source>
</reference>
<evidence type="ECO:0000256" key="15">
    <source>
        <dbReference type="ARBA" id="ARBA00049778"/>
    </source>
</evidence>
<keyword evidence="8" id="KW-1207">Sterol metabolism</keyword>
<name>A0A543HH43_9MICO</name>
<organism evidence="19 20">
    <name type="scientific">Klugiella xanthotipulae</name>
    <dbReference type="NCBI Taxonomy" id="244735"/>
    <lineage>
        <taxon>Bacteria</taxon>
        <taxon>Bacillati</taxon>
        <taxon>Actinomycetota</taxon>
        <taxon>Actinomycetes</taxon>
        <taxon>Micrococcales</taxon>
        <taxon>Microbacteriaceae</taxon>
        <taxon>Klugiella</taxon>
    </lineage>
</organism>
<dbReference type="Pfam" id="PF22500">
    <property type="entry name" value="GMC_oxred_C_1st"/>
    <property type="match status" value="1"/>
</dbReference>
<keyword evidence="3" id="KW-0153">Cholesterol metabolism</keyword>
<dbReference type="RefSeq" id="WP_211344834.1">
    <property type="nucleotide sequence ID" value="NZ_BAAAYS010000015.1"/>
</dbReference>
<keyword evidence="6" id="KW-0560">Oxidoreductase</keyword>
<dbReference type="InterPro" id="IPR003953">
    <property type="entry name" value="FAD-dep_OxRdtase_2_FAD-bd"/>
</dbReference>
<feature type="domain" description="FAD-dependent oxidoreductase 2 FAD-binding" evidence="17">
    <location>
        <begin position="76"/>
        <end position="107"/>
    </location>
</feature>
<evidence type="ECO:0000256" key="11">
    <source>
        <dbReference type="ARBA" id="ARBA00038856"/>
    </source>
</evidence>
<evidence type="ECO:0000259" key="18">
    <source>
        <dbReference type="Pfam" id="PF05199"/>
    </source>
</evidence>
<evidence type="ECO:0000256" key="16">
    <source>
        <dbReference type="SAM" id="SignalP"/>
    </source>
</evidence>
<gene>
    <name evidence="19" type="ORF">FB466_2604</name>
</gene>
<feature type="domain" description="Glucose-methanol-choline oxidoreductase C-terminal" evidence="18">
    <location>
        <begin position="496"/>
        <end position="547"/>
    </location>
</feature>
<evidence type="ECO:0000259" key="17">
    <source>
        <dbReference type="Pfam" id="PF00890"/>
    </source>
</evidence>
<keyword evidence="7" id="KW-0443">Lipid metabolism</keyword>
<dbReference type="EC" id="5.3.3.1" evidence="11"/>
<comment type="similarity">
    <text evidence="2">Belongs to the GMC oxidoreductase family.</text>
</comment>
<dbReference type="PANTHER" id="PTHR47470">
    <property type="entry name" value="CHOLESTEROL OXIDASE"/>
    <property type="match status" value="1"/>
</dbReference>
<feature type="signal peptide" evidence="16">
    <location>
        <begin position="1"/>
        <end position="30"/>
    </location>
</feature>
<evidence type="ECO:0000256" key="14">
    <source>
        <dbReference type="ARBA" id="ARBA00049744"/>
    </source>
</evidence>
<sequence>MSISRRSLIVGSAATATTAALAVGAQPAAAAPPAGPAPLKPIPDVPDKSSALMVLKYKAMVPEIFKPRPSAPAHSDVLVIGSGFGASVAALRLAQAGQKVTVLERGSRWPRDPKRAIFATDALPDGRGFWFRKKFTGITGIQQSFDSFGGVLDVTEYANIHVWRGAAVGGGSHVFTGVLIQPERRYFEGLFGSTVNYDEMDRTYYPRAMAMLKGDPMPADIYASAPFGHSRRWDNNVRKAGYEPQPLNSIFNWDVIRKELNGTSRKSATVGETNLGNANGAKYDLTQNYLLQAEATNNVTIHPGHVVQDIGQNSNGTYWATIQEIEPTGKVTATRTITCNKLFLGAGSIGTSELLVKAKAKGSLPRLNNEVGQGWGTNGDAALVQSFSLSRGLSQGSPSPSRISDSSGTMPVTLENWGIPGVPLNVGLIGSLGMTLDPQRASFRYDSATNDVVLDWPRGGNDQTVAALRVVHNKIAKAAGTVAGLPLLAKDVNAAFTAHPLGGAVVGKATDAYGRVLGYSNLYVMDAAIIPGNTGAVNPVLTITALAERNIEEIIRSGR</sequence>
<evidence type="ECO:0000256" key="13">
    <source>
        <dbReference type="ARBA" id="ARBA00049723"/>
    </source>
</evidence>
<dbReference type="InterPro" id="IPR006311">
    <property type="entry name" value="TAT_signal"/>
</dbReference>
<dbReference type="Gene3D" id="3.50.50.60">
    <property type="entry name" value="FAD/NAD(P)-binding domain"/>
    <property type="match status" value="1"/>
</dbReference>
<keyword evidence="10" id="KW-0413">Isomerase</keyword>
<comment type="pathway">
    <text evidence="12">Steroid metabolism; cholesterol degradation.</text>
</comment>
<accession>A0A543HH43</accession>
<protein>
    <recommendedName>
        <fullName evidence="14">Cholesterol oxidase</fullName>
        <ecNumber evidence="13">1.1.3.6</ecNumber>
        <ecNumber evidence="11">5.3.3.1</ecNumber>
    </recommendedName>
    <alternativeName>
        <fullName evidence="15">Cholesterol isomerase</fullName>
    </alternativeName>
</protein>
<dbReference type="GO" id="GO:0016995">
    <property type="term" value="F:cholesterol oxidase activity"/>
    <property type="evidence" value="ECO:0007669"/>
    <property type="project" value="UniProtKB-EC"/>
</dbReference>
<dbReference type="InterPro" id="IPR036188">
    <property type="entry name" value="FAD/NAD-bd_sf"/>
</dbReference>
<evidence type="ECO:0000256" key="5">
    <source>
        <dbReference type="ARBA" id="ARBA00022827"/>
    </source>
</evidence>
<feature type="chain" id="PRO_5022072422" description="Cholesterol oxidase" evidence="16">
    <location>
        <begin position="31"/>
        <end position="559"/>
    </location>
</feature>
<dbReference type="InterPro" id="IPR052542">
    <property type="entry name" value="Cholesterol_Oxidase"/>
</dbReference>
<proteinExistence type="inferred from homology"/>
<dbReference type="Gene3D" id="3.30.410.10">
    <property type="entry name" value="Cholesterol Oxidase, domain 2"/>
    <property type="match status" value="1"/>
</dbReference>
<evidence type="ECO:0000256" key="2">
    <source>
        <dbReference type="ARBA" id="ARBA00010790"/>
    </source>
</evidence>
<dbReference type="SUPFAM" id="SSF51905">
    <property type="entry name" value="FAD/NAD(P)-binding domain"/>
    <property type="match status" value="1"/>
</dbReference>
<dbReference type="PANTHER" id="PTHR47470:SF1">
    <property type="entry name" value="FAD-DEPENDENT OXIDOREDUCTASE 2 FAD BINDING DOMAIN-CONTAINING PROTEIN"/>
    <property type="match status" value="1"/>
</dbReference>
<evidence type="ECO:0000313" key="20">
    <source>
        <dbReference type="Proteomes" id="UP000318331"/>
    </source>
</evidence>
<evidence type="ECO:0000256" key="1">
    <source>
        <dbReference type="ARBA" id="ARBA00001974"/>
    </source>
</evidence>
<dbReference type="Pfam" id="PF00890">
    <property type="entry name" value="FAD_binding_2"/>
    <property type="match status" value="1"/>
</dbReference>
<evidence type="ECO:0000256" key="9">
    <source>
        <dbReference type="ARBA" id="ARBA00023221"/>
    </source>
</evidence>
<evidence type="ECO:0000256" key="12">
    <source>
        <dbReference type="ARBA" id="ARBA00049645"/>
    </source>
</evidence>
<dbReference type="GO" id="GO:0004769">
    <property type="term" value="F:steroid Delta-isomerase activity"/>
    <property type="evidence" value="ECO:0007669"/>
    <property type="project" value="UniProtKB-EC"/>
</dbReference>
<dbReference type="Proteomes" id="UP000318331">
    <property type="component" value="Unassembled WGS sequence"/>
</dbReference>
<comment type="cofactor">
    <cofactor evidence="1">
        <name>FAD</name>
        <dbReference type="ChEBI" id="CHEBI:57692"/>
    </cofactor>
</comment>
<evidence type="ECO:0000256" key="4">
    <source>
        <dbReference type="ARBA" id="ARBA00022630"/>
    </source>
</evidence>
<keyword evidence="5" id="KW-0274">FAD</keyword>
<keyword evidence="20" id="KW-1185">Reference proteome</keyword>
<keyword evidence="9" id="KW-0753">Steroid metabolism</keyword>
<evidence type="ECO:0000256" key="6">
    <source>
        <dbReference type="ARBA" id="ARBA00023002"/>
    </source>
</evidence>
<keyword evidence="16" id="KW-0732">Signal</keyword>
<evidence type="ECO:0000256" key="8">
    <source>
        <dbReference type="ARBA" id="ARBA00023166"/>
    </source>
</evidence>
<dbReference type="EMBL" id="VFPN01000004">
    <property type="protein sequence ID" value="TQM57609.1"/>
    <property type="molecule type" value="Genomic_DNA"/>
</dbReference>
<dbReference type="PROSITE" id="PS51318">
    <property type="entry name" value="TAT"/>
    <property type="match status" value="1"/>
</dbReference>
<evidence type="ECO:0000256" key="3">
    <source>
        <dbReference type="ARBA" id="ARBA00022548"/>
    </source>
</evidence>
<dbReference type="EC" id="1.1.3.6" evidence="13"/>
<dbReference type="SUPFAM" id="SSF54373">
    <property type="entry name" value="FAD-linked reductases, C-terminal domain"/>
    <property type="match status" value="1"/>
</dbReference>